<keyword evidence="2" id="KW-1185">Reference proteome</keyword>
<dbReference type="EMBL" id="CM056809">
    <property type="protein sequence ID" value="KAJ8649086.1"/>
    <property type="molecule type" value="Genomic_DNA"/>
</dbReference>
<protein>
    <submittedName>
        <fullName evidence="1">Uncharacterized protein</fullName>
    </submittedName>
</protein>
<organism evidence="1 2">
    <name type="scientific">Persea americana</name>
    <name type="common">Avocado</name>
    <dbReference type="NCBI Taxonomy" id="3435"/>
    <lineage>
        <taxon>Eukaryota</taxon>
        <taxon>Viridiplantae</taxon>
        <taxon>Streptophyta</taxon>
        <taxon>Embryophyta</taxon>
        <taxon>Tracheophyta</taxon>
        <taxon>Spermatophyta</taxon>
        <taxon>Magnoliopsida</taxon>
        <taxon>Magnoliidae</taxon>
        <taxon>Laurales</taxon>
        <taxon>Lauraceae</taxon>
        <taxon>Persea</taxon>
    </lineage>
</organism>
<proteinExistence type="predicted"/>
<sequence length="97" mass="10089">MVSAAMSPTAITSPTTPSSRPTSSAVSPTAIVSPIAPSSSTPSSTSTASLKSLGSLFFSTDFDLESVKPPIKLRIVNLSFADTLFIYNFVCFPHSTS</sequence>
<accession>A0ACC2MUH2</accession>
<dbReference type="Proteomes" id="UP001234297">
    <property type="component" value="Chromosome 1"/>
</dbReference>
<evidence type="ECO:0000313" key="2">
    <source>
        <dbReference type="Proteomes" id="UP001234297"/>
    </source>
</evidence>
<comment type="caution">
    <text evidence="1">The sequence shown here is derived from an EMBL/GenBank/DDBJ whole genome shotgun (WGS) entry which is preliminary data.</text>
</comment>
<name>A0ACC2MUH2_PERAE</name>
<evidence type="ECO:0000313" key="1">
    <source>
        <dbReference type="EMBL" id="KAJ8649086.1"/>
    </source>
</evidence>
<reference evidence="1 2" key="1">
    <citation type="journal article" date="2022" name="Hortic Res">
        <title>A haplotype resolved chromosomal level avocado genome allows analysis of novel avocado genes.</title>
        <authorList>
            <person name="Nath O."/>
            <person name="Fletcher S.J."/>
            <person name="Hayward A."/>
            <person name="Shaw L.M."/>
            <person name="Masouleh A.K."/>
            <person name="Furtado A."/>
            <person name="Henry R.J."/>
            <person name="Mitter N."/>
        </authorList>
    </citation>
    <scope>NUCLEOTIDE SEQUENCE [LARGE SCALE GENOMIC DNA]</scope>
    <source>
        <strain evidence="2">cv. Hass</strain>
    </source>
</reference>
<gene>
    <name evidence="1" type="ORF">MRB53_002109</name>
</gene>